<protein>
    <recommendedName>
        <fullName evidence="4">Competence protein ComG</fullName>
    </recommendedName>
</protein>
<evidence type="ECO:0008006" key="4">
    <source>
        <dbReference type="Google" id="ProtNLM"/>
    </source>
</evidence>
<evidence type="ECO:0000313" key="3">
    <source>
        <dbReference type="Proteomes" id="UP000830326"/>
    </source>
</evidence>
<name>A0ABY4HCH9_9BACI</name>
<organism evidence="2 3">
    <name type="scientific">Halobacillus amylolyticus</name>
    <dbReference type="NCBI Taxonomy" id="2932259"/>
    <lineage>
        <taxon>Bacteria</taxon>
        <taxon>Bacillati</taxon>
        <taxon>Bacillota</taxon>
        <taxon>Bacilli</taxon>
        <taxon>Bacillales</taxon>
        <taxon>Bacillaceae</taxon>
        <taxon>Halobacillus</taxon>
    </lineage>
</organism>
<keyword evidence="3" id="KW-1185">Reference proteome</keyword>
<keyword evidence="1" id="KW-0472">Membrane</keyword>
<dbReference type="Proteomes" id="UP000830326">
    <property type="component" value="Chromosome"/>
</dbReference>
<evidence type="ECO:0000256" key="1">
    <source>
        <dbReference type="SAM" id="Phobius"/>
    </source>
</evidence>
<proteinExistence type="predicted"/>
<dbReference type="EMBL" id="CP095075">
    <property type="protein sequence ID" value="UOR12319.1"/>
    <property type="molecule type" value="Genomic_DNA"/>
</dbReference>
<gene>
    <name evidence="2" type="ORF">MUO15_01955</name>
</gene>
<keyword evidence="1" id="KW-0812">Transmembrane</keyword>
<keyword evidence="1" id="KW-1133">Transmembrane helix</keyword>
<accession>A0ABY4HCH9</accession>
<dbReference type="RefSeq" id="WP_245033066.1">
    <property type="nucleotide sequence ID" value="NZ_CP095075.1"/>
</dbReference>
<reference evidence="2" key="1">
    <citation type="submission" date="2022-04" db="EMBL/GenBank/DDBJ databases">
        <title>Halobacillus sp. isolated from saltern.</title>
        <authorList>
            <person name="Won M."/>
            <person name="Lee C.-M."/>
            <person name="Woen H.-Y."/>
            <person name="Kwon S.-W."/>
        </authorList>
    </citation>
    <scope>NUCLEOTIDE SEQUENCE</scope>
    <source>
        <strain evidence="2">SSHM10-5</strain>
    </source>
</reference>
<sequence>MIKRSISPLNNERGVIFPWVYMIGSLLILTCLFTAQEYKNQLLSTKVVIEYHQLQSLFHYSHDQLALRLKGHTAANEIINDHFTLPLGESFVECNPEGKGYSCLWQLSLTEGAVKQITRYYRIDAP</sequence>
<evidence type="ECO:0000313" key="2">
    <source>
        <dbReference type="EMBL" id="UOR12319.1"/>
    </source>
</evidence>
<feature type="transmembrane region" description="Helical" evidence="1">
    <location>
        <begin position="16"/>
        <end position="35"/>
    </location>
</feature>